<dbReference type="GeneID" id="108558781"/>
<keyword evidence="2" id="KW-0040">ANK repeat</keyword>
<evidence type="ECO:0000256" key="1">
    <source>
        <dbReference type="ARBA" id="ARBA00022786"/>
    </source>
</evidence>
<dbReference type="PANTHER" id="PTHR20966">
    <property type="entry name" value="ANKYRIN REPEAT AND SOCS BOX PROTEIN 17"/>
    <property type="match status" value="1"/>
</dbReference>
<accession>A0ABM1M9Q2</accession>
<reference evidence="5" key="1">
    <citation type="submission" date="2025-08" db="UniProtKB">
        <authorList>
            <consortium name="RefSeq"/>
        </authorList>
    </citation>
    <scope>IDENTIFICATION</scope>
    <source>
        <tissue evidence="5">Whole Larva</tissue>
    </source>
</reference>
<dbReference type="InterPro" id="IPR036036">
    <property type="entry name" value="SOCS_box-like_dom_sf"/>
</dbReference>
<dbReference type="Pfam" id="PF07525">
    <property type="entry name" value="SOCS_box"/>
    <property type="match status" value="1"/>
</dbReference>
<keyword evidence="4" id="KW-1185">Reference proteome</keyword>
<evidence type="ECO:0000313" key="4">
    <source>
        <dbReference type="Proteomes" id="UP000695000"/>
    </source>
</evidence>
<dbReference type="SMART" id="SM00969">
    <property type="entry name" value="SOCS_box"/>
    <property type="match status" value="1"/>
</dbReference>
<dbReference type="RefSeq" id="XP_017771302.1">
    <property type="nucleotide sequence ID" value="XM_017915813.1"/>
</dbReference>
<evidence type="ECO:0000259" key="3">
    <source>
        <dbReference type="PROSITE" id="PS50225"/>
    </source>
</evidence>
<dbReference type="SUPFAM" id="SSF158235">
    <property type="entry name" value="SOCS box-like"/>
    <property type="match status" value="1"/>
</dbReference>
<proteinExistence type="predicted"/>
<dbReference type="InterPro" id="IPR039147">
    <property type="entry name" value="ASB17"/>
</dbReference>
<dbReference type="Proteomes" id="UP000695000">
    <property type="component" value="Unplaced"/>
</dbReference>
<dbReference type="PANTHER" id="PTHR20966:SF2">
    <property type="entry name" value="ANKYRIN REPEAT AND SOCS BOX PROTEIN 17"/>
    <property type="match status" value="1"/>
</dbReference>
<dbReference type="PROSITE" id="PS50225">
    <property type="entry name" value="SOCS"/>
    <property type="match status" value="1"/>
</dbReference>
<dbReference type="InterPro" id="IPR001496">
    <property type="entry name" value="SOCS_box"/>
</dbReference>
<feature type="domain" description="SOCS box" evidence="3">
    <location>
        <begin position="294"/>
        <end position="338"/>
    </location>
</feature>
<name>A0ABM1M9Q2_NICVS</name>
<organism evidence="4 5">
    <name type="scientific">Nicrophorus vespilloides</name>
    <name type="common">Boreal carrion beetle</name>
    <dbReference type="NCBI Taxonomy" id="110193"/>
    <lineage>
        <taxon>Eukaryota</taxon>
        <taxon>Metazoa</taxon>
        <taxon>Ecdysozoa</taxon>
        <taxon>Arthropoda</taxon>
        <taxon>Hexapoda</taxon>
        <taxon>Insecta</taxon>
        <taxon>Pterygota</taxon>
        <taxon>Neoptera</taxon>
        <taxon>Endopterygota</taxon>
        <taxon>Coleoptera</taxon>
        <taxon>Polyphaga</taxon>
        <taxon>Staphyliniformia</taxon>
        <taxon>Silphidae</taxon>
        <taxon>Nicrophorinae</taxon>
        <taxon>Nicrophorus</taxon>
    </lineage>
</organism>
<dbReference type="CDD" id="cd03587">
    <property type="entry name" value="SOCS"/>
    <property type="match status" value="1"/>
</dbReference>
<evidence type="ECO:0000256" key="2">
    <source>
        <dbReference type="ARBA" id="ARBA00023043"/>
    </source>
</evidence>
<evidence type="ECO:0000313" key="5">
    <source>
        <dbReference type="RefSeq" id="XP_017771302.1"/>
    </source>
</evidence>
<protein>
    <submittedName>
        <fullName evidence="5">Uncharacterized protein LOC108558781</fullName>
    </submittedName>
</protein>
<keyword evidence="1" id="KW-0833">Ubl conjugation pathway</keyword>
<gene>
    <name evidence="5" type="primary">LOC108558781</name>
</gene>
<sequence length="338" mass="38963">MNVLLKCFFEHFESMERNSLHARYKRRDLVEYFNTLIEGCRLGENSDSQTVVREAIVCILRYHQKSKTENGGVCLMGKYHNVLYVGLKLCFDWGLRDTATVAALLDDIYHCEGTFERLMIGALFGTRAPHFIAGWKSDFDSQEENVRAMVYYLDHATNANLEYACGHENKRFIDVPIDSCGKATCLKIVVQLGVPDKLLILLRYGARIYDEDNDDEETVVDIILNRLTECDRSYPYNIVSCLQLVLRAMPRICIQADCSRSTRGSFQTQMDIVLARYPYLVQDCILPASRCGFQPPELKHLCRCVIRYQLWINYQLPNGIRLLPIPGSLHKYIDIMED</sequence>